<feature type="repeat" description="Solcar" evidence="10">
    <location>
        <begin position="229"/>
        <end position="315"/>
    </location>
</feature>
<evidence type="ECO:0000256" key="4">
    <source>
        <dbReference type="ARBA" id="ARBA00022692"/>
    </source>
</evidence>
<dbReference type="Proteomes" id="UP000799421">
    <property type="component" value="Unassembled WGS sequence"/>
</dbReference>
<dbReference type="GO" id="GO:0000064">
    <property type="term" value="F:L-ornithine transmembrane transporter activity"/>
    <property type="evidence" value="ECO:0007669"/>
    <property type="project" value="TreeGrafter"/>
</dbReference>
<dbReference type="SUPFAM" id="SSF103506">
    <property type="entry name" value="Mitochondrial carrier"/>
    <property type="match status" value="1"/>
</dbReference>
<gene>
    <name evidence="12" type="ORF">K470DRAFT_260654</name>
</gene>
<dbReference type="InterPro" id="IPR023395">
    <property type="entry name" value="MCP_dom_sf"/>
</dbReference>
<dbReference type="AlphaFoldDB" id="A0A6A7BSD1"/>
<evidence type="ECO:0000313" key="12">
    <source>
        <dbReference type="EMBL" id="KAF2857619.1"/>
    </source>
</evidence>
<dbReference type="GO" id="GO:0031966">
    <property type="term" value="C:mitochondrial membrane"/>
    <property type="evidence" value="ECO:0007669"/>
    <property type="project" value="UniProtKB-SubCell"/>
</dbReference>
<evidence type="ECO:0000256" key="5">
    <source>
        <dbReference type="ARBA" id="ARBA00022737"/>
    </source>
</evidence>
<dbReference type="PROSITE" id="PS50920">
    <property type="entry name" value="SOLCAR"/>
    <property type="match status" value="3"/>
</dbReference>
<accession>A0A6A7BSD1</accession>
<dbReference type="GO" id="GO:1990575">
    <property type="term" value="P:mitochondrial L-ornithine transmembrane transport"/>
    <property type="evidence" value="ECO:0007669"/>
    <property type="project" value="TreeGrafter"/>
</dbReference>
<evidence type="ECO:0000256" key="1">
    <source>
        <dbReference type="ARBA" id="ARBA00004225"/>
    </source>
</evidence>
<comment type="subcellular location">
    <subcellularLocation>
        <location evidence="1">Mitochondrion membrane</location>
        <topology evidence="1">Multi-pass membrane protein</topology>
    </subcellularLocation>
</comment>
<evidence type="ECO:0000313" key="13">
    <source>
        <dbReference type="Proteomes" id="UP000799421"/>
    </source>
</evidence>
<keyword evidence="6" id="KW-0999">Mitochondrion inner membrane</keyword>
<dbReference type="Gene3D" id="1.50.40.10">
    <property type="entry name" value="Mitochondrial carrier domain"/>
    <property type="match status" value="2"/>
</dbReference>
<evidence type="ECO:0000256" key="10">
    <source>
        <dbReference type="PROSITE-ProRule" id="PRU00282"/>
    </source>
</evidence>
<proteinExistence type="inferred from homology"/>
<dbReference type="Pfam" id="PF00153">
    <property type="entry name" value="Mito_carr"/>
    <property type="match status" value="3"/>
</dbReference>
<feature type="repeat" description="Solcar" evidence="10">
    <location>
        <begin position="27"/>
        <end position="115"/>
    </location>
</feature>
<name>A0A6A7BSD1_9PEZI</name>
<dbReference type="PANTHER" id="PTHR45624:SF31">
    <property type="entry name" value="MITOCHONDRIAL ORNITHINE TRANSPORTER 1"/>
    <property type="match status" value="1"/>
</dbReference>
<dbReference type="InterPro" id="IPR050567">
    <property type="entry name" value="Mitochondrial_Carrier"/>
</dbReference>
<feature type="repeat" description="Solcar" evidence="10">
    <location>
        <begin position="124"/>
        <end position="210"/>
    </location>
</feature>
<evidence type="ECO:0000256" key="9">
    <source>
        <dbReference type="ARBA" id="ARBA00023136"/>
    </source>
</evidence>
<organism evidence="12 13">
    <name type="scientific">Piedraia hortae CBS 480.64</name>
    <dbReference type="NCBI Taxonomy" id="1314780"/>
    <lineage>
        <taxon>Eukaryota</taxon>
        <taxon>Fungi</taxon>
        <taxon>Dikarya</taxon>
        <taxon>Ascomycota</taxon>
        <taxon>Pezizomycotina</taxon>
        <taxon>Dothideomycetes</taxon>
        <taxon>Dothideomycetidae</taxon>
        <taxon>Capnodiales</taxon>
        <taxon>Piedraiaceae</taxon>
        <taxon>Piedraia</taxon>
    </lineage>
</organism>
<dbReference type="OrthoDB" id="2139348at2759"/>
<evidence type="ECO:0000256" key="7">
    <source>
        <dbReference type="ARBA" id="ARBA00022989"/>
    </source>
</evidence>
<evidence type="ECO:0000256" key="3">
    <source>
        <dbReference type="ARBA" id="ARBA00022448"/>
    </source>
</evidence>
<comment type="similarity">
    <text evidence="2 11">Belongs to the mitochondrial carrier (TC 2.A.29) family.</text>
</comment>
<evidence type="ECO:0000256" key="8">
    <source>
        <dbReference type="ARBA" id="ARBA00023128"/>
    </source>
</evidence>
<keyword evidence="13" id="KW-1185">Reference proteome</keyword>
<keyword evidence="4 10" id="KW-0812">Transmembrane</keyword>
<dbReference type="EMBL" id="MU006035">
    <property type="protein sequence ID" value="KAF2857619.1"/>
    <property type="molecule type" value="Genomic_DNA"/>
</dbReference>
<keyword evidence="3 11" id="KW-0813">Transport</keyword>
<dbReference type="InterPro" id="IPR018108">
    <property type="entry name" value="MCP_transmembrane"/>
</dbReference>
<evidence type="ECO:0000256" key="2">
    <source>
        <dbReference type="ARBA" id="ARBA00006375"/>
    </source>
</evidence>
<keyword evidence="8" id="KW-0496">Mitochondrion</keyword>
<evidence type="ECO:0000256" key="6">
    <source>
        <dbReference type="ARBA" id="ARBA00022792"/>
    </source>
</evidence>
<dbReference type="PANTHER" id="PTHR45624">
    <property type="entry name" value="MITOCHONDRIAL BASIC AMINO ACIDS TRANSPORTER-RELATED"/>
    <property type="match status" value="1"/>
</dbReference>
<keyword evidence="9 10" id="KW-0472">Membrane</keyword>
<keyword evidence="7" id="KW-1133">Transmembrane helix</keyword>
<keyword evidence="5" id="KW-0677">Repeat</keyword>
<dbReference type="FunFam" id="1.50.40.10:FF:000109">
    <property type="entry name" value="Ornithine carrier protein AmcA/Ort1"/>
    <property type="match status" value="1"/>
</dbReference>
<reference evidence="12" key="1">
    <citation type="journal article" date="2020" name="Stud. Mycol.">
        <title>101 Dothideomycetes genomes: a test case for predicting lifestyles and emergence of pathogens.</title>
        <authorList>
            <person name="Haridas S."/>
            <person name="Albert R."/>
            <person name="Binder M."/>
            <person name="Bloem J."/>
            <person name="Labutti K."/>
            <person name="Salamov A."/>
            <person name="Andreopoulos B."/>
            <person name="Baker S."/>
            <person name="Barry K."/>
            <person name="Bills G."/>
            <person name="Bluhm B."/>
            <person name="Cannon C."/>
            <person name="Castanera R."/>
            <person name="Culley D."/>
            <person name="Daum C."/>
            <person name="Ezra D."/>
            <person name="Gonzalez J."/>
            <person name="Henrissat B."/>
            <person name="Kuo A."/>
            <person name="Liang C."/>
            <person name="Lipzen A."/>
            <person name="Lutzoni F."/>
            <person name="Magnuson J."/>
            <person name="Mondo S."/>
            <person name="Nolan M."/>
            <person name="Ohm R."/>
            <person name="Pangilinan J."/>
            <person name="Park H.-J."/>
            <person name="Ramirez L."/>
            <person name="Alfaro M."/>
            <person name="Sun H."/>
            <person name="Tritt A."/>
            <person name="Yoshinaga Y."/>
            <person name="Zwiers L.-H."/>
            <person name="Turgeon B."/>
            <person name="Goodwin S."/>
            <person name="Spatafora J."/>
            <person name="Crous P."/>
            <person name="Grigoriev I."/>
        </authorList>
    </citation>
    <scope>NUCLEOTIDE SEQUENCE</scope>
    <source>
        <strain evidence="12">CBS 480.64</strain>
    </source>
</reference>
<evidence type="ECO:0000256" key="11">
    <source>
        <dbReference type="RuleBase" id="RU000488"/>
    </source>
</evidence>
<protein>
    <submittedName>
        <fullName evidence="12">Amino-acid transporter arg-13</fullName>
    </submittedName>
</protein>
<sequence length="317" mass="34935">MPDETYHLFPPAHFASKNAQAKHSASTEALRDLLFGSFAGCAGKLIEYPFDTVKVRLQSQPHHLPLQFTGPLDCFRWSLRTGGFRSLYRGVSAPIAGAAAENAALFGSYTVAQRFLRAEEEMELTLGWKTVAGGLSGALTSLILTPIELVKCRMQYSPQSRAVHSPFTVIRDVFRQEGILGFWRGHIGTFFRETGGTAAWFGSYEFCTAWFRRRITAATDQPEDRVVTIPIAQQMMSGAAAGATYNFLFYPADTIKSTMQTGELSQNRPGFATVGRELWRAHGLRGLYRGCGITVARSIPSSAFIFAIVENLKAAFP</sequence>